<gene>
    <name evidence="6" type="primary">ybaK</name>
    <name evidence="6" type="ORF">HCR76_07280</name>
</gene>
<evidence type="ECO:0000256" key="1">
    <source>
        <dbReference type="ARBA" id="ARBA00009798"/>
    </source>
</evidence>
<reference evidence="6 7" key="1">
    <citation type="submission" date="2020-12" db="EMBL/GenBank/DDBJ databases">
        <title>Microbacterium sp. HY060.</title>
        <authorList>
            <person name="Zhou J."/>
        </authorList>
    </citation>
    <scope>NUCLEOTIDE SEQUENCE [LARGE SCALE GENOMIC DNA]</scope>
    <source>
        <strain evidence="6 7">HY60</strain>
    </source>
</reference>
<dbReference type="InterPro" id="IPR007214">
    <property type="entry name" value="YbaK/aa-tRNA-synth-assoc-dom"/>
</dbReference>
<evidence type="ECO:0000313" key="7">
    <source>
        <dbReference type="Proteomes" id="UP000662814"/>
    </source>
</evidence>
<dbReference type="PANTHER" id="PTHR30411">
    <property type="entry name" value="CYTOPLASMIC PROTEIN"/>
    <property type="match status" value="1"/>
</dbReference>
<dbReference type="EC" id="4.2.-.-" evidence="4"/>
<evidence type="ECO:0000313" key="6">
    <source>
        <dbReference type="EMBL" id="QPZ39823.1"/>
    </source>
</evidence>
<evidence type="ECO:0000259" key="5">
    <source>
        <dbReference type="Pfam" id="PF04073"/>
    </source>
</evidence>
<feature type="domain" description="YbaK/aminoacyl-tRNA synthetase-associated" evidence="5">
    <location>
        <begin position="41"/>
        <end position="153"/>
    </location>
</feature>
<dbReference type="PANTHER" id="PTHR30411:SF0">
    <property type="entry name" value="CYS-TRNA(PRO)_CYS-TRNA(CYS) DEACYLASE YBAK"/>
    <property type="match status" value="1"/>
</dbReference>
<sequence length="165" mass="17386">MSKPGTPATGGTPATRLLTASNVPFTLHRYRHDSTVTDFGAEAARMLNVAAERIYKTLVVDAGDRLAVAIVPVNSRMRLSAVASCLGVKRVRLADPAVAQRKTGYVVGGISPLAQKSLLPTVIDDSSLEHPTVFVSGGRRGLDIEISPADLLALTRGTTAPLISR</sequence>
<evidence type="ECO:0000256" key="4">
    <source>
        <dbReference type="PIRNR" id="PIRNR006181"/>
    </source>
</evidence>
<dbReference type="InterPro" id="IPR036754">
    <property type="entry name" value="YbaK/aa-tRNA-synt-asso_dom_sf"/>
</dbReference>
<dbReference type="RefSeq" id="WP_166989579.1">
    <property type="nucleotide sequence ID" value="NZ_CP061169.1"/>
</dbReference>
<dbReference type="PIRSF" id="PIRSF006181">
    <property type="entry name" value="EbsC_YbaK"/>
    <property type="match status" value="1"/>
</dbReference>
<organism evidence="6 7">
    <name type="scientific">Paramicrobacterium chengjingii</name>
    <dbReference type="NCBI Taxonomy" id="2769067"/>
    <lineage>
        <taxon>Bacteria</taxon>
        <taxon>Bacillati</taxon>
        <taxon>Actinomycetota</taxon>
        <taxon>Actinomycetes</taxon>
        <taxon>Micrococcales</taxon>
        <taxon>Microbacteriaceae</taxon>
        <taxon>Paramicrobacterium</taxon>
    </lineage>
</organism>
<dbReference type="EMBL" id="CP061169">
    <property type="protein sequence ID" value="QPZ39823.1"/>
    <property type="molecule type" value="Genomic_DNA"/>
</dbReference>
<dbReference type="SUPFAM" id="SSF55826">
    <property type="entry name" value="YbaK/ProRS associated domain"/>
    <property type="match status" value="1"/>
</dbReference>
<name>A0ABX6YLX3_9MICO</name>
<keyword evidence="2 4" id="KW-0648">Protein biosynthesis</keyword>
<dbReference type="Proteomes" id="UP000662814">
    <property type="component" value="Chromosome"/>
</dbReference>
<dbReference type="CDD" id="cd00002">
    <property type="entry name" value="YbaK_deacylase"/>
    <property type="match status" value="1"/>
</dbReference>
<dbReference type="Gene3D" id="3.90.960.10">
    <property type="entry name" value="YbaK/aminoacyl-tRNA synthetase-associated domain"/>
    <property type="match status" value="1"/>
</dbReference>
<keyword evidence="3 4" id="KW-0456">Lyase</keyword>
<comment type="similarity">
    <text evidence="1 4">Belongs to the prolyl-tRNA editing family. YbaK/EbsC subfamily.</text>
</comment>
<protein>
    <recommendedName>
        <fullName evidence="4">Cys-tRNA(Pro)/Cys-tRNA(Cys) deacylase</fullName>
        <ecNumber evidence="4">4.2.-.-</ecNumber>
    </recommendedName>
</protein>
<dbReference type="InterPro" id="IPR004369">
    <property type="entry name" value="Prolyl-tRNA_editing_YbaK/EbsC"/>
</dbReference>
<proteinExistence type="inferred from homology"/>
<dbReference type="NCBIfam" id="TIGR00011">
    <property type="entry name" value="YbaK_EbsC"/>
    <property type="match status" value="1"/>
</dbReference>
<accession>A0ABX6YLX3</accession>
<keyword evidence="7" id="KW-1185">Reference proteome</keyword>
<evidence type="ECO:0000256" key="3">
    <source>
        <dbReference type="ARBA" id="ARBA00023239"/>
    </source>
</evidence>
<dbReference type="Pfam" id="PF04073">
    <property type="entry name" value="tRNA_edit"/>
    <property type="match status" value="1"/>
</dbReference>
<evidence type="ECO:0000256" key="2">
    <source>
        <dbReference type="ARBA" id="ARBA00022917"/>
    </source>
</evidence>